<dbReference type="EMBL" id="KT283062">
    <property type="protein sequence ID" value="AKQ53316.1"/>
    <property type="molecule type" value="Genomic_DNA"/>
</dbReference>
<gene>
    <name evidence="3" type="ORF">SS1G_20026</name>
</gene>
<dbReference type="Gene3D" id="3.40.1440.10">
    <property type="entry name" value="GIY-YIG endonuclease"/>
    <property type="match status" value="1"/>
</dbReference>
<dbReference type="SMART" id="SM00497">
    <property type="entry name" value="IENR1"/>
    <property type="match status" value="2"/>
</dbReference>
<keyword evidence="3" id="KW-0255">Endonuclease</keyword>
<geneLocation type="mitochondrion" evidence="3"/>
<feature type="compositionally biased region" description="Basic and acidic residues" evidence="1">
    <location>
        <begin position="1"/>
        <end position="12"/>
    </location>
</feature>
<name>A0A0K0PSX7_SCLS1</name>
<keyword evidence="3" id="KW-0378">Hydrolase</keyword>
<dbReference type="InterPro" id="IPR003647">
    <property type="entry name" value="Intron_nuc_1_rpt"/>
</dbReference>
<dbReference type="RefSeq" id="YP_009389073.1">
    <property type="nucleotide sequence ID" value="NC_035155.1"/>
</dbReference>
<evidence type="ECO:0000256" key="1">
    <source>
        <dbReference type="SAM" id="MobiDB-lite"/>
    </source>
</evidence>
<evidence type="ECO:0000313" key="3">
    <source>
        <dbReference type="EMBL" id="AKQ53316.1"/>
    </source>
</evidence>
<evidence type="ECO:0000313" key="4">
    <source>
        <dbReference type="Proteomes" id="UP000001312"/>
    </source>
</evidence>
<reference evidence="3 4" key="1">
    <citation type="submission" date="2015-07" db="EMBL/GenBank/DDBJ databases">
        <title>The Genome Sequence of Sclerotinia sclerotiorum 1980 mitochondrion.</title>
        <authorList>
            <consortium name="The Broad Institute Genome Sequencing Platform"/>
            <person name="Cuomo C."/>
            <person name="Chen Z."/>
            <person name="Haas B."/>
            <person name="Koehrsen M."/>
            <person name="Young S.K."/>
            <person name="Zeng Q."/>
            <person name="Alvarado L."/>
            <person name="Berlin A."/>
            <person name="Borenstein D."/>
            <person name="Engels R."/>
            <person name="Freedman E."/>
            <person name="Gellesch M."/>
            <person name="Goldberg J."/>
            <person name="Griggs A."/>
            <person name="Gujja S."/>
            <person name="Heiman D."/>
            <person name="Hepburn T."/>
            <person name="Howarth C."/>
            <person name="Jen D."/>
            <person name="Larson L."/>
            <person name="Lewis B."/>
            <person name="Mehta T."/>
            <person name="Park D."/>
            <person name="Pearson M."/>
            <person name="Roberts A."/>
            <person name="Saif S."/>
            <person name="Shea T."/>
            <person name="Shenoy N."/>
            <person name="Sisk P."/>
            <person name="Stolte C."/>
            <person name="Sykes S."/>
            <person name="Walk T."/>
            <person name="White J."/>
            <person name="Yandava C."/>
            <person name="Dickman M.B."/>
            <person name="Kohn L."/>
            <person name="Rollins J."/>
            <person name="Nusbaum C."/>
            <person name="Birren B."/>
        </authorList>
    </citation>
    <scope>NUCLEOTIDE SEQUENCE [LARGE SCALE GENOMIC DNA]</scope>
    <source>
        <strain evidence="4">ATCC 18683 / 1980 / Ss-1</strain>
    </source>
</reference>
<dbReference type="Proteomes" id="UP000001312">
    <property type="component" value="Mitochondrion MT"/>
</dbReference>
<evidence type="ECO:0000259" key="2">
    <source>
        <dbReference type="SMART" id="SM00465"/>
    </source>
</evidence>
<feature type="domain" description="GIY-YIG" evidence="2">
    <location>
        <begin position="104"/>
        <end position="193"/>
    </location>
</feature>
<organism evidence="3 4">
    <name type="scientific">Sclerotinia sclerotiorum (strain ATCC 18683 / 1980 / Ss-1)</name>
    <name type="common">White mold</name>
    <name type="synonym">Whetzelinia sclerotiorum</name>
    <dbReference type="NCBI Taxonomy" id="665079"/>
    <lineage>
        <taxon>Eukaryota</taxon>
        <taxon>Fungi</taxon>
        <taxon>Dikarya</taxon>
        <taxon>Ascomycota</taxon>
        <taxon>Pezizomycotina</taxon>
        <taxon>Leotiomycetes</taxon>
        <taxon>Helotiales</taxon>
        <taxon>Sclerotiniaceae</taxon>
        <taxon>Sclerotinia</taxon>
    </lineage>
</organism>
<dbReference type="GeneID" id="33195490"/>
<keyword evidence="3" id="KW-0496">Mitochondrion</keyword>
<dbReference type="InParanoid" id="A0A0K0PSX7"/>
<dbReference type="AlphaFoldDB" id="A0A0K0PSX7"/>
<keyword evidence="3" id="KW-0540">Nuclease</keyword>
<dbReference type="Pfam" id="PF01541">
    <property type="entry name" value="GIY-YIG"/>
    <property type="match status" value="1"/>
</dbReference>
<dbReference type="SUPFAM" id="SSF82771">
    <property type="entry name" value="GIY-YIG endonuclease"/>
    <property type="match status" value="1"/>
</dbReference>
<keyword evidence="4" id="KW-1185">Reference proteome</keyword>
<dbReference type="InterPro" id="IPR000305">
    <property type="entry name" value="GIY-YIG_endonuc"/>
</dbReference>
<dbReference type="InterPro" id="IPR035901">
    <property type="entry name" value="GIY-YIG_endonuc_sf"/>
</dbReference>
<proteinExistence type="predicted"/>
<dbReference type="KEGG" id="ssl:SS1G_20026"/>
<dbReference type="SMART" id="SM00465">
    <property type="entry name" value="GIYc"/>
    <property type="match status" value="1"/>
</dbReference>
<protein>
    <submittedName>
        <fullName evidence="3">GIY endonuclease</fullName>
    </submittedName>
</protein>
<dbReference type="GO" id="GO:0004519">
    <property type="term" value="F:endonuclease activity"/>
    <property type="evidence" value="ECO:0007669"/>
    <property type="project" value="UniProtKB-KW"/>
</dbReference>
<accession>A0A0K0PSX7</accession>
<feature type="region of interest" description="Disordered" evidence="1">
    <location>
        <begin position="1"/>
        <end position="21"/>
    </location>
</feature>
<sequence length="359" mass="40966">MEPEKPKPEKKDSKKKNNSWPVILGRKGNNLYTHELAKAQIKKGTPVTVGVLNEILAYSNMLVSEDTLNSLITMPRFVFTDLDKKETRRLIDDKLGLPHSKIQQRGIYIFTCTDTNEKYVGSSSELALRLRGYLNKTHKDSGKLIPLIEEKGLPCFKLEVVCLPCYAEFKPEIVLEQYFLLDPSFNLNTIKVSNNPSGSTAKPLYMYNRDKSILYYFTTQQKDFISKLNISHFTFTKHLTKGTYYLGKYLFLREQVDTAKVTNMLLPDIALMLQKDRVNFNKNKAVCSSSKSVILMDVESKEETLFESLGKCMEYFKSKNIPASPKTLVKHLNTNIAYRGYICKSSTLITKSEGGQDKV</sequence>